<dbReference type="RefSeq" id="WP_380047671.1">
    <property type="nucleotide sequence ID" value="NZ_JBHLTC010000018.1"/>
</dbReference>
<protein>
    <submittedName>
        <fullName evidence="1">Uncharacterized protein</fullName>
    </submittedName>
</protein>
<evidence type="ECO:0000313" key="1">
    <source>
        <dbReference type="EMBL" id="MFC0625349.1"/>
    </source>
</evidence>
<comment type="caution">
    <text evidence="1">The sequence shown here is derived from an EMBL/GenBank/DDBJ whole genome shotgun (WGS) entry which is preliminary data.</text>
</comment>
<gene>
    <name evidence="1" type="ORF">ACFFGN_14815</name>
</gene>
<accession>A0ABV6QL29</accession>
<proteinExistence type="predicted"/>
<sequence length="361" mass="38745">MRTLDIHDDDGILALVDLASYQQEVDWVLLDPDLIDHFERELQAGHAIVWQTSPLGGGEFEITFVDEASDAPSHRELTGQIDVTDNKLYLVNYTDLTSAADGLGRLPGPMATDWFVEVPNGSYAVTIRQLFDPASALQADDGPSFEIVIAAGATATATGTDDLFWRAAEAVAPSADPSVSPGMSALLERVRTIRAAEATADGELTVFLDLLGRDIGDESVARAIAASGEPTSWESEMLPDDRSPGFELVRVAPAGLRIDFQDGTVTELSLRMVDSSYNEDEKAHPRSASLFPGGATTCAGFRALYPDWARHSANQDTVRIDGAAIRVMYSVQAKGFSAPAADDDPISLVTLTHRPSGPRRA</sequence>
<organism evidence="1 2">
    <name type="scientific">Kribbella deserti</name>
    <dbReference type="NCBI Taxonomy" id="1926257"/>
    <lineage>
        <taxon>Bacteria</taxon>
        <taxon>Bacillati</taxon>
        <taxon>Actinomycetota</taxon>
        <taxon>Actinomycetes</taxon>
        <taxon>Propionibacteriales</taxon>
        <taxon>Kribbellaceae</taxon>
        <taxon>Kribbella</taxon>
    </lineage>
</organism>
<dbReference type="Proteomes" id="UP001589890">
    <property type="component" value="Unassembled WGS sequence"/>
</dbReference>
<keyword evidence="2" id="KW-1185">Reference proteome</keyword>
<reference evidence="1 2" key="1">
    <citation type="submission" date="2024-09" db="EMBL/GenBank/DDBJ databases">
        <authorList>
            <person name="Sun Q."/>
            <person name="Mori K."/>
        </authorList>
    </citation>
    <scope>NUCLEOTIDE SEQUENCE [LARGE SCALE GENOMIC DNA]</scope>
    <source>
        <strain evidence="1 2">CGMCC 1.15906</strain>
    </source>
</reference>
<dbReference type="EMBL" id="JBHLTC010000018">
    <property type="protein sequence ID" value="MFC0625349.1"/>
    <property type="molecule type" value="Genomic_DNA"/>
</dbReference>
<evidence type="ECO:0000313" key="2">
    <source>
        <dbReference type="Proteomes" id="UP001589890"/>
    </source>
</evidence>
<name>A0ABV6QL29_9ACTN</name>